<dbReference type="EMBL" id="RQPI01000009">
    <property type="protein sequence ID" value="RQW10321.1"/>
    <property type="molecule type" value="Genomic_DNA"/>
</dbReference>
<evidence type="ECO:0000313" key="2">
    <source>
        <dbReference type="Proteomes" id="UP000282529"/>
    </source>
</evidence>
<dbReference type="RefSeq" id="WP_124696504.1">
    <property type="nucleotide sequence ID" value="NZ_JBHUFE010000036.1"/>
</dbReference>
<organism evidence="1 2">
    <name type="scientific">Paenibacillus rhizophilus</name>
    <dbReference type="NCBI Taxonomy" id="1850366"/>
    <lineage>
        <taxon>Bacteria</taxon>
        <taxon>Bacillati</taxon>
        <taxon>Bacillota</taxon>
        <taxon>Bacilli</taxon>
        <taxon>Bacillales</taxon>
        <taxon>Paenibacillaceae</taxon>
        <taxon>Paenibacillus</taxon>
    </lineage>
</organism>
<sequence>MNRKCSRKSALALKPDGRLALFWNMYTDESSAVHKEYLTVCTEYGLVPFQDGAEMAAKK</sequence>
<keyword evidence="2" id="KW-1185">Reference proteome</keyword>
<gene>
    <name evidence="1" type="ORF">EH198_15965</name>
</gene>
<comment type="caution">
    <text evidence="1">The sequence shown here is derived from an EMBL/GenBank/DDBJ whole genome shotgun (WGS) entry which is preliminary data.</text>
</comment>
<dbReference type="Proteomes" id="UP000282529">
    <property type="component" value="Unassembled WGS sequence"/>
</dbReference>
<reference evidence="1 2" key="1">
    <citation type="submission" date="2018-11" db="EMBL/GenBank/DDBJ databases">
        <title>Genome sequence of strain 7197.</title>
        <authorList>
            <person name="Gao J."/>
            <person name="Sun J."/>
        </authorList>
    </citation>
    <scope>NUCLEOTIDE SEQUENCE [LARGE SCALE GENOMIC DNA]</scope>
    <source>
        <strain evidence="1 2">7197</strain>
    </source>
</reference>
<protein>
    <submittedName>
        <fullName evidence="1">Uncharacterized protein</fullName>
    </submittedName>
</protein>
<dbReference type="AlphaFoldDB" id="A0A3N9P278"/>
<dbReference type="OrthoDB" id="9797252at2"/>
<proteinExistence type="predicted"/>
<evidence type="ECO:0000313" key="1">
    <source>
        <dbReference type="EMBL" id="RQW10321.1"/>
    </source>
</evidence>
<name>A0A3N9P278_9BACL</name>
<accession>A0A3N9P278</accession>